<dbReference type="EMBL" id="AZHX01002335">
    <property type="protein sequence ID" value="ETW95282.1"/>
    <property type="molecule type" value="Genomic_DNA"/>
</dbReference>
<sequence length="208" mass="23519">TPVGMLYVATRRVDENVWARMVEIVAPNLQQVAPVWEDGKVEHPGEGAMMSRWIVPVDNTNTMFIEFRHVNETEGATPEWWGNRDIMLPGQLPLETYEASQRQPGDYEAQVGQRPIAIHGLEHLGATDRGITMFRRQLRRGIRAVAEGRDPDGLFRQDGMVVPTYCNDTVVHIAPAETHEADQKLMRDTGWKLAQSYLEQPPFSNGQS</sequence>
<keyword evidence="2" id="KW-1185">Reference proteome</keyword>
<dbReference type="SUPFAM" id="SSF55961">
    <property type="entry name" value="Bet v1-like"/>
    <property type="match status" value="1"/>
</dbReference>
<comment type="caution">
    <text evidence="1">The sequence shown here is derived from an EMBL/GenBank/DDBJ whole genome shotgun (WGS) entry which is preliminary data.</text>
</comment>
<dbReference type="Proteomes" id="UP000019140">
    <property type="component" value="Unassembled WGS sequence"/>
</dbReference>
<protein>
    <submittedName>
        <fullName evidence="1">Uncharacterized protein</fullName>
    </submittedName>
</protein>
<dbReference type="HOGENOM" id="CLU_1484962_0_0_7"/>
<evidence type="ECO:0000313" key="1">
    <source>
        <dbReference type="EMBL" id="ETW95282.1"/>
    </source>
</evidence>
<dbReference type="AlphaFoldDB" id="W4LBE1"/>
<feature type="non-terminal residue" evidence="1">
    <location>
        <position position="1"/>
    </location>
</feature>
<organism evidence="1 2">
    <name type="scientific">Candidatus Entotheonella gemina</name>
    <dbReference type="NCBI Taxonomy" id="1429439"/>
    <lineage>
        <taxon>Bacteria</taxon>
        <taxon>Pseudomonadati</taxon>
        <taxon>Nitrospinota/Tectimicrobiota group</taxon>
        <taxon>Candidatus Tectimicrobiota</taxon>
        <taxon>Candidatus Entotheonellia</taxon>
        <taxon>Candidatus Entotheonellales</taxon>
        <taxon>Candidatus Entotheonellaceae</taxon>
        <taxon>Candidatus Entotheonella</taxon>
    </lineage>
</organism>
<reference evidence="1 2" key="1">
    <citation type="journal article" date="2014" name="Nature">
        <title>An environmental bacterial taxon with a large and distinct metabolic repertoire.</title>
        <authorList>
            <person name="Wilson M.C."/>
            <person name="Mori T."/>
            <person name="Ruckert C."/>
            <person name="Uria A.R."/>
            <person name="Helf M.J."/>
            <person name="Takada K."/>
            <person name="Gernert C."/>
            <person name="Steffens U.A."/>
            <person name="Heycke N."/>
            <person name="Schmitt S."/>
            <person name="Rinke C."/>
            <person name="Helfrich E.J."/>
            <person name="Brachmann A.O."/>
            <person name="Gurgui C."/>
            <person name="Wakimoto T."/>
            <person name="Kracht M."/>
            <person name="Crusemann M."/>
            <person name="Hentschel U."/>
            <person name="Abe I."/>
            <person name="Matsunaga S."/>
            <person name="Kalinowski J."/>
            <person name="Takeyama H."/>
            <person name="Piel J."/>
        </authorList>
    </citation>
    <scope>NUCLEOTIDE SEQUENCE [LARGE SCALE GENOMIC DNA]</scope>
    <source>
        <strain evidence="2">TSY2</strain>
    </source>
</reference>
<dbReference type="Gene3D" id="3.90.380.10">
    <property type="entry name" value="Naphthalene 1,2-dioxygenase Alpha Subunit, Chain A, domain 1"/>
    <property type="match status" value="1"/>
</dbReference>
<name>W4LBE1_9BACT</name>
<evidence type="ECO:0000313" key="2">
    <source>
        <dbReference type="Proteomes" id="UP000019140"/>
    </source>
</evidence>
<gene>
    <name evidence="1" type="ORF">ETSY2_48365</name>
</gene>
<proteinExistence type="predicted"/>
<accession>W4LBE1</accession>